<evidence type="ECO:0000313" key="2">
    <source>
        <dbReference type="Proteomes" id="UP000002209"/>
    </source>
</evidence>
<name>C1A6W0_GEMAT</name>
<dbReference type="HOGENOM" id="CLU_749558_0_0_0"/>
<sequence>MLCNASGCSRGGWFGAQRASAPCYLPDSCRARWMGPATGLLASLSPINAPPASVSDDVLHTDSQPVAASLPDRADAPVSEVTERFLRAVIAEIPVERIEELHLFSPLRQGTLETGIAVIALRASAPVAQADGEDDVNAAPELPFADADAVEAIEDTLTEFVADDIIVVDAIVESVIDDVAGDDAADESLAGEVTVDADATGEPAVAEDVIADNLVIEEAVVEVIEEESPYADEPIVGVDPATVADDVVDDVDADVVAADASANEVHLPDATGTPEDEDGSEAEAAIVLAVEVAPRPPRHTVYTARYRYIIKGPERGKWESSVKAEADAPLITVETVVRGVQRRAGEESEIVRYSGAQIARALRITLPVA</sequence>
<dbReference type="KEGG" id="gau:GAU_0928"/>
<dbReference type="Proteomes" id="UP000002209">
    <property type="component" value="Chromosome"/>
</dbReference>
<evidence type="ECO:0000313" key="1">
    <source>
        <dbReference type="EMBL" id="BAH37970.1"/>
    </source>
</evidence>
<accession>C1A6W0</accession>
<dbReference type="eggNOG" id="ENOG50344V7">
    <property type="taxonomic scope" value="Bacteria"/>
</dbReference>
<organism evidence="1 2">
    <name type="scientific">Gemmatimonas aurantiaca (strain DSM 14586 / JCM 11422 / NBRC 100505 / T-27)</name>
    <dbReference type="NCBI Taxonomy" id="379066"/>
    <lineage>
        <taxon>Bacteria</taxon>
        <taxon>Pseudomonadati</taxon>
        <taxon>Gemmatimonadota</taxon>
        <taxon>Gemmatimonadia</taxon>
        <taxon>Gemmatimonadales</taxon>
        <taxon>Gemmatimonadaceae</taxon>
        <taxon>Gemmatimonas</taxon>
    </lineage>
</organism>
<dbReference type="AlphaFoldDB" id="C1A6W0"/>
<proteinExistence type="predicted"/>
<protein>
    <submittedName>
        <fullName evidence="1">Uncharacterized protein</fullName>
    </submittedName>
</protein>
<gene>
    <name evidence="1" type="ordered locus">GAU_0928</name>
</gene>
<dbReference type="STRING" id="379066.GAU_0928"/>
<keyword evidence="2" id="KW-1185">Reference proteome</keyword>
<dbReference type="EMBL" id="AP009153">
    <property type="protein sequence ID" value="BAH37970.1"/>
    <property type="molecule type" value="Genomic_DNA"/>
</dbReference>
<reference evidence="2" key="1">
    <citation type="submission" date="2006-03" db="EMBL/GenBank/DDBJ databases">
        <title>Complete genome sequence of Gemmatimonas aurantiaca T-27 that represents a novel phylum Gemmatimonadetes.</title>
        <authorList>
            <person name="Takasaki K."/>
            <person name="Ichikawa N."/>
            <person name="Miura H."/>
            <person name="Matsushita S."/>
            <person name="Watanabe Y."/>
            <person name="Oguchi A."/>
            <person name="Ankai A."/>
            <person name="Yashiro I."/>
            <person name="Takahashi M."/>
            <person name="Terui Y."/>
            <person name="Fukui S."/>
            <person name="Yokoyama H."/>
            <person name="Tanikawa S."/>
            <person name="Hanada S."/>
            <person name="Kamagata Y."/>
            <person name="Fujita N."/>
        </authorList>
    </citation>
    <scope>NUCLEOTIDE SEQUENCE [LARGE SCALE GENOMIC DNA]</scope>
    <source>
        <strain evidence="2">T-27 / DSM 14586 / JCM 11422 / NBRC 100505</strain>
    </source>
</reference>